<protein>
    <submittedName>
        <fullName evidence="2">Uncharacterized protein</fullName>
    </submittedName>
</protein>
<accession>A0A4V1BZT6</accession>
<dbReference type="KEGG" id="cox:E0W60_36320"/>
<geneLocation type="plasmid" evidence="2">
    <name>unnamed4</name>
</geneLocation>
<sequence length="82" mass="9085">MHLAEVKALLSRLQRKMVAAQIAFSDGGDTVRYAQIGFGDRGEYVLEWFHIANADTEPRTDDQGPAGTLRRPQQRGIEQGTA</sequence>
<dbReference type="Proteomes" id="UP000295294">
    <property type="component" value="Plasmid unnamed4"/>
</dbReference>
<name>A0A4V1BZT6_9BURK</name>
<organism evidence="2 3">
    <name type="scientific">Cupriavidus oxalaticus</name>
    <dbReference type="NCBI Taxonomy" id="96344"/>
    <lineage>
        <taxon>Bacteria</taxon>
        <taxon>Pseudomonadati</taxon>
        <taxon>Pseudomonadota</taxon>
        <taxon>Betaproteobacteria</taxon>
        <taxon>Burkholderiales</taxon>
        <taxon>Burkholderiaceae</taxon>
        <taxon>Cupriavidus</taxon>
    </lineage>
</organism>
<keyword evidence="2" id="KW-0614">Plasmid</keyword>
<evidence type="ECO:0000313" key="3">
    <source>
        <dbReference type="Proteomes" id="UP000295294"/>
    </source>
</evidence>
<gene>
    <name evidence="2" type="ORF">E0W60_36320</name>
</gene>
<reference evidence="2 3" key="1">
    <citation type="submission" date="2019-03" db="EMBL/GenBank/DDBJ databases">
        <title>Efficiently degradation of phenoxyalkanoic acid herbicides by Cupriavidus oxalaticus strain X32.</title>
        <authorList>
            <person name="Sheng X."/>
        </authorList>
    </citation>
    <scope>NUCLEOTIDE SEQUENCE [LARGE SCALE GENOMIC DNA]</scope>
    <source>
        <strain evidence="2 3">X32</strain>
        <plasmid evidence="2 3">unnamed4</plasmid>
    </source>
</reference>
<dbReference type="EMBL" id="CP038639">
    <property type="protein sequence ID" value="QBY56452.1"/>
    <property type="molecule type" value="Genomic_DNA"/>
</dbReference>
<feature type="region of interest" description="Disordered" evidence="1">
    <location>
        <begin position="55"/>
        <end position="82"/>
    </location>
</feature>
<proteinExistence type="predicted"/>
<evidence type="ECO:0000313" key="2">
    <source>
        <dbReference type="EMBL" id="QBY56452.1"/>
    </source>
</evidence>
<evidence type="ECO:0000256" key="1">
    <source>
        <dbReference type="SAM" id="MobiDB-lite"/>
    </source>
</evidence>
<dbReference type="AlphaFoldDB" id="A0A4V1BZT6"/>